<evidence type="ECO:0000259" key="3">
    <source>
        <dbReference type="Pfam" id="PF13100"/>
    </source>
</evidence>
<dbReference type="InterPro" id="IPR020889">
    <property type="entry name" value="LipoPS_assembly_LptD"/>
</dbReference>
<dbReference type="PANTHER" id="PTHR30189">
    <property type="entry name" value="LPS-ASSEMBLY PROTEIN"/>
    <property type="match status" value="1"/>
</dbReference>
<dbReference type="GO" id="GO:0015920">
    <property type="term" value="P:lipopolysaccharide transport"/>
    <property type="evidence" value="ECO:0007669"/>
    <property type="project" value="InterPro"/>
</dbReference>
<keyword evidence="2" id="KW-0732">Signal</keyword>
<organism evidence="4 5">
    <name type="scientific">Deferribacter desulfuricans (strain DSM 14783 / JCM 11476 / NBRC 101012 / SSM1)</name>
    <dbReference type="NCBI Taxonomy" id="639282"/>
    <lineage>
        <taxon>Bacteria</taxon>
        <taxon>Pseudomonadati</taxon>
        <taxon>Deferribacterota</taxon>
        <taxon>Deferribacteres</taxon>
        <taxon>Deferribacterales</taxon>
        <taxon>Deferribacteraceae</taxon>
        <taxon>Deferribacter</taxon>
    </lineage>
</organism>
<dbReference type="PANTHER" id="PTHR30189:SF1">
    <property type="entry name" value="LPS-ASSEMBLY PROTEIN LPTD"/>
    <property type="match status" value="1"/>
</dbReference>
<dbReference type="KEGG" id="ddf:DEFDS_0577"/>
<dbReference type="RefSeq" id="WP_013007307.1">
    <property type="nucleotide sequence ID" value="NC_013939.1"/>
</dbReference>
<evidence type="ECO:0000256" key="2">
    <source>
        <dbReference type="SAM" id="SignalP"/>
    </source>
</evidence>
<feature type="chain" id="PRO_5003047796" evidence="2">
    <location>
        <begin position="23"/>
        <end position="716"/>
    </location>
</feature>
<dbReference type="Pfam" id="PF13100">
    <property type="entry name" value="OstA_2"/>
    <property type="match status" value="1"/>
</dbReference>
<dbReference type="HAMAP" id="MF_01411">
    <property type="entry name" value="LPS_assembly_LptD"/>
    <property type="match status" value="1"/>
</dbReference>
<dbReference type="GO" id="GO:1990351">
    <property type="term" value="C:transporter complex"/>
    <property type="evidence" value="ECO:0007669"/>
    <property type="project" value="TreeGrafter"/>
</dbReference>
<dbReference type="HOGENOM" id="CLU_009039_4_0_0"/>
<protein>
    <submittedName>
        <fullName evidence="4">Organic solvent tolerance protein</fullName>
    </submittedName>
</protein>
<dbReference type="GO" id="GO:0043165">
    <property type="term" value="P:Gram-negative-bacterium-type cell outer membrane assembly"/>
    <property type="evidence" value="ECO:0007669"/>
    <property type="project" value="InterPro"/>
</dbReference>
<dbReference type="EMBL" id="AP011529">
    <property type="protein sequence ID" value="BAI80059.1"/>
    <property type="molecule type" value="Genomic_DNA"/>
</dbReference>
<reference evidence="4 5" key="1">
    <citation type="journal article" date="2010" name="DNA Res.">
        <title>Bacterial lifestyle in a deep-sea hydrothermal vent chimney revealed by the genome sequence of the thermophilic bacterium Deferribacter desulfuricans SSM1.</title>
        <authorList>
            <person name="Takaki Y."/>
            <person name="Shimamura S."/>
            <person name="Nakagawa S."/>
            <person name="Fukuhara Y."/>
            <person name="Horikawa H."/>
            <person name="Ankai A."/>
            <person name="Harada T."/>
            <person name="Hosoyama A."/>
            <person name="Oguchi A."/>
            <person name="Fukui S."/>
            <person name="Fujita N."/>
            <person name="Takami H."/>
            <person name="Takai K."/>
        </authorList>
    </citation>
    <scope>NUCLEOTIDE SEQUENCE [LARGE SCALE GENOMIC DNA]</scope>
    <source>
        <strain evidence="5">DSM 14783 / JCM 11476 / NBRC 101012 / SSM1</strain>
    </source>
</reference>
<dbReference type="InterPro" id="IPR005653">
    <property type="entry name" value="OstA-like_N"/>
</dbReference>
<dbReference type="STRING" id="639282.DEFDS_0577"/>
<keyword evidence="1" id="KW-0998">Cell outer membrane</keyword>
<keyword evidence="5" id="KW-1185">Reference proteome</keyword>
<evidence type="ECO:0000313" key="4">
    <source>
        <dbReference type="EMBL" id="BAI80059.1"/>
    </source>
</evidence>
<feature type="domain" description="Organic solvent tolerance-like N-terminal" evidence="3">
    <location>
        <begin position="32"/>
        <end position="92"/>
    </location>
</feature>
<feature type="signal peptide" evidence="2">
    <location>
        <begin position="1"/>
        <end position="22"/>
    </location>
</feature>
<evidence type="ECO:0000256" key="1">
    <source>
        <dbReference type="ARBA" id="ARBA00023237"/>
    </source>
</evidence>
<keyword evidence="1" id="KW-0472">Membrane</keyword>
<dbReference type="OrthoDB" id="9760225at2"/>
<evidence type="ECO:0000313" key="5">
    <source>
        <dbReference type="Proteomes" id="UP000001520"/>
    </source>
</evidence>
<dbReference type="AlphaFoldDB" id="D3PBT6"/>
<dbReference type="Proteomes" id="UP000001520">
    <property type="component" value="Chromosome"/>
</dbReference>
<dbReference type="eggNOG" id="COG1452">
    <property type="taxonomic scope" value="Bacteria"/>
</dbReference>
<name>D3PBT6_DEFDS</name>
<dbReference type="InterPro" id="IPR050218">
    <property type="entry name" value="LptD"/>
</dbReference>
<sequence length="716" mass="85498">MLKKYNIFFLVLFLTFSYIAFAQENVILEAKSVTNQDKNTTIAKGDVILLYKGVTLTADKIIYYKNSNLVEAFDNITFTDSNENYLNAKYLKIYLDNQTGIIKEAKGFYAPYHYFSAKEINKIAEKSFILKNAKLTTCKGDNPDWSFTSKHARIDYGEYFYSKSAFANIKDIPILYIPYFLWPIKEKRESGFLVPDIGYSSNKGFFITPKYFLNIDVDKDLTAGINYFAQKGFQYNLEFRYKPSLDENVYIYADYLKDKDIQFIKDERWRIFTEINKNIFDNLNLKANIDYVSDFEYLNDFQEYSLNNFIQQNDDNKFKADARLVYNTKYSNISFILRDDMQFYDITDGYQKEHIYRKPQIIFEKNSLNLNLLKIDYYFDYNDIRYTSFINTIQNNYYQSIKQYKREHLKIKLYKPINIKIATFTPSYTQYFTRWHDFNYQFSDIDDNENSLLKLSANSDSINRNFYNISLKLELNEIYKNYKNFKHSIYNSFEFSQTPYLDQTATPDLIEYDRISEENYYKYTQTNYFKAASWSLKLEFSQKYNLAKTDSRFEPLTYLLDYKYKKSIEQTFSYYKKADFDYYEKEPFYNKDQIKLTINKFYLSIEYIFDKNITTEENTSWTNTIGYSTKKIDLSFSLKKSGINSKLKYFNNSLSTNEMVTTLIYNKDCWSIGVKYTRKSITDISNSNISDKYENIFYIIIGLKGLGNTSREIYKK</sequence>
<dbReference type="GO" id="GO:0009279">
    <property type="term" value="C:cell outer membrane"/>
    <property type="evidence" value="ECO:0007669"/>
    <property type="project" value="InterPro"/>
</dbReference>
<accession>D3PBT6</accession>
<gene>
    <name evidence="4" type="ordered locus">DEFDS_0577</name>
</gene>
<proteinExistence type="inferred from homology"/>